<dbReference type="InterPro" id="IPR002176">
    <property type="entry name" value="X-over_junc_endoDNase_RuvC"/>
</dbReference>
<gene>
    <name evidence="13 15" type="primary">ruvC</name>
    <name evidence="15" type="ORF">COT23_02605</name>
</gene>
<evidence type="ECO:0000313" key="16">
    <source>
        <dbReference type="Proteomes" id="UP000228687"/>
    </source>
</evidence>
<feature type="binding site" evidence="13">
    <location>
        <position position="154"/>
    </location>
    <ligand>
        <name>Mg(2+)</name>
        <dbReference type="ChEBI" id="CHEBI:18420"/>
        <label>1</label>
    </ligand>
</feature>
<evidence type="ECO:0000256" key="14">
    <source>
        <dbReference type="NCBIfam" id="TIGR00228"/>
    </source>
</evidence>
<dbReference type="InterPro" id="IPR036397">
    <property type="entry name" value="RNaseH_sf"/>
</dbReference>
<dbReference type="GO" id="GO:0003677">
    <property type="term" value="F:DNA binding"/>
    <property type="evidence" value="ECO:0007669"/>
    <property type="project" value="UniProtKB-KW"/>
</dbReference>
<dbReference type="PANTHER" id="PTHR30194:SF3">
    <property type="entry name" value="CROSSOVER JUNCTION ENDODEOXYRIBONUCLEASE RUVC"/>
    <property type="match status" value="1"/>
</dbReference>
<dbReference type="AlphaFoldDB" id="A0A2H0YXH9"/>
<name>A0A2H0YXH9_9BACT</name>
<dbReference type="FunFam" id="3.30.420.10:FF:000002">
    <property type="entry name" value="Crossover junction endodeoxyribonuclease RuvC"/>
    <property type="match status" value="1"/>
</dbReference>
<dbReference type="GO" id="GO:0005737">
    <property type="term" value="C:cytoplasm"/>
    <property type="evidence" value="ECO:0007669"/>
    <property type="project" value="UniProtKB-SubCell"/>
</dbReference>
<comment type="similarity">
    <text evidence="1 13">Belongs to the RuvC family.</text>
</comment>
<keyword evidence="11 13" id="KW-0234">DNA repair</keyword>
<evidence type="ECO:0000256" key="6">
    <source>
        <dbReference type="ARBA" id="ARBA00022763"/>
    </source>
</evidence>
<keyword evidence="4 13" id="KW-0479">Metal-binding</keyword>
<evidence type="ECO:0000256" key="4">
    <source>
        <dbReference type="ARBA" id="ARBA00022723"/>
    </source>
</evidence>
<feature type="active site" evidence="13">
    <location>
        <position position="22"/>
    </location>
</feature>
<evidence type="ECO:0000256" key="13">
    <source>
        <dbReference type="HAMAP-Rule" id="MF_00034"/>
    </source>
</evidence>
<protein>
    <recommendedName>
        <fullName evidence="13 14">Crossover junction endodeoxyribonuclease RuvC</fullName>
        <ecNumber evidence="13 14">3.1.21.10</ecNumber>
    </recommendedName>
    <alternativeName>
        <fullName evidence="13">Holliday junction nuclease RuvC</fullName>
    </alternativeName>
    <alternativeName>
        <fullName evidence="13">Holliday junction resolvase RuvC</fullName>
    </alternativeName>
</protein>
<keyword evidence="3 13" id="KW-0540">Nuclease</keyword>
<feature type="active site" evidence="13">
    <location>
        <position position="81"/>
    </location>
</feature>
<keyword evidence="6 13" id="KW-0227">DNA damage</keyword>
<keyword evidence="10 13" id="KW-0233">DNA recombination</keyword>
<feature type="active site" evidence="13">
    <location>
        <position position="154"/>
    </location>
</feature>
<dbReference type="PRINTS" id="PR00696">
    <property type="entry name" value="RSOLVASERUVC"/>
</dbReference>
<evidence type="ECO:0000256" key="3">
    <source>
        <dbReference type="ARBA" id="ARBA00022722"/>
    </source>
</evidence>
<evidence type="ECO:0000256" key="5">
    <source>
        <dbReference type="ARBA" id="ARBA00022759"/>
    </source>
</evidence>
<accession>A0A2H0YXH9</accession>
<dbReference type="EC" id="3.1.21.10" evidence="13 14"/>
<dbReference type="Proteomes" id="UP000228687">
    <property type="component" value="Unassembled WGS sequence"/>
</dbReference>
<dbReference type="GO" id="GO:0006310">
    <property type="term" value="P:DNA recombination"/>
    <property type="evidence" value="ECO:0007669"/>
    <property type="project" value="UniProtKB-UniRule"/>
</dbReference>
<dbReference type="GO" id="GO:0008821">
    <property type="term" value="F:crossover junction DNA endonuclease activity"/>
    <property type="evidence" value="ECO:0007669"/>
    <property type="project" value="UniProtKB-UniRule"/>
</dbReference>
<dbReference type="Gene3D" id="3.30.420.10">
    <property type="entry name" value="Ribonuclease H-like superfamily/Ribonuclease H"/>
    <property type="match status" value="1"/>
</dbReference>
<evidence type="ECO:0000256" key="11">
    <source>
        <dbReference type="ARBA" id="ARBA00023204"/>
    </source>
</evidence>
<dbReference type="NCBIfam" id="TIGR00228">
    <property type="entry name" value="ruvC"/>
    <property type="match status" value="1"/>
</dbReference>
<keyword evidence="8 13" id="KW-0460">Magnesium</keyword>
<dbReference type="HAMAP" id="MF_00034">
    <property type="entry name" value="RuvC"/>
    <property type="match status" value="1"/>
</dbReference>
<evidence type="ECO:0000256" key="8">
    <source>
        <dbReference type="ARBA" id="ARBA00022842"/>
    </source>
</evidence>
<evidence type="ECO:0000256" key="9">
    <source>
        <dbReference type="ARBA" id="ARBA00023125"/>
    </source>
</evidence>
<dbReference type="PANTHER" id="PTHR30194">
    <property type="entry name" value="CROSSOVER JUNCTION ENDODEOXYRIBONUCLEASE RUVC"/>
    <property type="match status" value="1"/>
</dbReference>
<sequence length="176" mass="18994">MSTGIFSGYLPMHKDMRILAIDPGYDRLGVAIIEGDSSRPTLLMSGCMQPKKGVREYRLAQISRTISDTIRKYAPDALAIETLFFSINKKTAFGVAEARGAILAAAGIDALPVIECSPQQVKLAVTGYGSATKVAVANMIPKLLVLKKKKRLDDELDAIAIGITALAVGTRENKEW</sequence>
<dbReference type="SUPFAM" id="SSF53098">
    <property type="entry name" value="Ribonuclease H-like"/>
    <property type="match status" value="1"/>
</dbReference>
<evidence type="ECO:0000256" key="7">
    <source>
        <dbReference type="ARBA" id="ARBA00022801"/>
    </source>
</evidence>
<dbReference type="GO" id="GO:0048476">
    <property type="term" value="C:Holliday junction resolvase complex"/>
    <property type="evidence" value="ECO:0007669"/>
    <property type="project" value="UniProtKB-UniRule"/>
</dbReference>
<feature type="binding site" evidence="13">
    <location>
        <position position="22"/>
    </location>
    <ligand>
        <name>Mg(2+)</name>
        <dbReference type="ChEBI" id="CHEBI:18420"/>
        <label>1</label>
    </ligand>
</feature>
<dbReference type="EMBL" id="PEXT01000055">
    <property type="protein sequence ID" value="PIS43201.1"/>
    <property type="molecule type" value="Genomic_DNA"/>
</dbReference>
<comment type="caution">
    <text evidence="15">The sequence shown here is derived from an EMBL/GenBank/DDBJ whole genome shotgun (WGS) entry which is preliminary data.</text>
</comment>
<organism evidence="15 16">
    <name type="scientific">Candidatus Kaiserbacteria bacterium CG08_land_8_20_14_0_20_50_21</name>
    <dbReference type="NCBI Taxonomy" id="1974604"/>
    <lineage>
        <taxon>Bacteria</taxon>
        <taxon>Candidatus Kaiseribacteriota</taxon>
    </lineage>
</organism>
<comment type="function">
    <text evidence="13">The RuvA-RuvB-RuvC complex processes Holliday junction (HJ) DNA during genetic recombination and DNA repair. Endonuclease that resolves HJ intermediates. Cleaves cruciform DNA by making single-stranded nicks across the HJ at symmetrical positions within the homologous arms, yielding a 5'-phosphate and a 3'-hydroxyl group; requires a central core of homology in the junction. The consensus cleavage sequence is 5'-(A/T)TT(C/G)-3'. Cleavage occurs on the 3'-side of the TT dinucleotide at the point of strand exchange. HJ branch migration catalyzed by RuvA-RuvB allows RuvC to scan DNA until it finds its consensus sequence, where it cleaves and resolves the cruciform DNA.</text>
</comment>
<comment type="catalytic activity">
    <reaction evidence="12 13">
        <text>Endonucleolytic cleavage at a junction such as a reciprocal single-stranded crossover between two homologous DNA duplexes (Holliday junction).</text>
        <dbReference type="EC" id="3.1.21.10"/>
    </reaction>
</comment>
<reference evidence="16" key="1">
    <citation type="submission" date="2017-09" db="EMBL/GenBank/DDBJ databases">
        <title>Depth-based differentiation of microbial function through sediment-hosted aquifers and enrichment of novel symbionts in the deep terrestrial subsurface.</title>
        <authorList>
            <person name="Probst A.J."/>
            <person name="Ladd B."/>
            <person name="Jarett J.K."/>
            <person name="Geller-Mcgrath D.E."/>
            <person name="Sieber C.M.K."/>
            <person name="Emerson J.B."/>
            <person name="Anantharaman K."/>
            <person name="Thomas B.C."/>
            <person name="Malmstrom R."/>
            <person name="Stieglmeier M."/>
            <person name="Klingl A."/>
            <person name="Woyke T."/>
            <person name="Ryan C.M."/>
            <person name="Banfield J.F."/>
        </authorList>
    </citation>
    <scope>NUCLEOTIDE SEQUENCE [LARGE SCALE GENOMIC DNA]</scope>
</reference>
<keyword evidence="5 13" id="KW-0255">Endonuclease</keyword>
<evidence type="ECO:0000313" key="15">
    <source>
        <dbReference type="EMBL" id="PIS43201.1"/>
    </source>
</evidence>
<proteinExistence type="inferred from homology"/>
<dbReference type="CDD" id="cd16962">
    <property type="entry name" value="RuvC"/>
    <property type="match status" value="1"/>
</dbReference>
<comment type="cofactor">
    <cofactor evidence="13">
        <name>Mg(2+)</name>
        <dbReference type="ChEBI" id="CHEBI:18420"/>
    </cofactor>
    <text evidence="13">Binds 2 Mg(2+) ion per subunit.</text>
</comment>
<evidence type="ECO:0000256" key="10">
    <source>
        <dbReference type="ARBA" id="ARBA00023172"/>
    </source>
</evidence>
<dbReference type="Pfam" id="PF02075">
    <property type="entry name" value="RuvC"/>
    <property type="match status" value="1"/>
</dbReference>
<evidence type="ECO:0000256" key="1">
    <source>
        <dbReference type="ARBA" id="ARBA00009518"/>
    </source>
</evidence>
<keyword evidence="9 13" id="KW-0238">DNA-binding</keyword>
<evidence type="ECO:0000256" key="12">
    <source>
        <dbReference type="ARBA" id="ARBA00029354"/>
    </source>
</evidence>
<keyword evidence="7 13" id="KW-0378">Hydrolase</keyword>
<dbReference type="GO" id="GO:0000287">
    <property type="term" value="F:magnesium ion binding"/>
    <property type="evidence" value="ECO:0007669"/>
    <property type="project" value="UniProtKB-UniRule"/>
</dbReference>
<keyword evidence="2 13" id="KW-0963">Cytoplasm</keyword>
<comment type="subcellular location">
    <subcellularLocation>
        <location evidence="13">Cytoplasm</location>
    </subcellularLocation>
</comment>
<evidence type="ECO:0000256" key="2">
    <source>
        <dbReference type="ARBA" id="ARBA00022490"/>
    </source>
</evidence>
<dbReference type="InterPro" id="IPR012337">
    <property type="entry name" value="RNaseH-like_sf"/>
</dbReference>
<feature type="binding site" evidence="13">
    <location>
        <position position="81"/>
    </location>
    <ligand>
        <name>Mg(2+)</name>
        <dbReference type="ChEBI" id="CHEBI:18420"/>
        <label>2</label>
    </ligand>
</feature>
<dbReference type="GO" id="GO:0006281">
    <property type="term" value="P:DNA repair"/>
    <property type="evidence" value="ECO:0007669"/>
    <property type="project" value="UniProtKB-UniRule"/>
</dbReference>
<comment type="subunit">
    <text evidence="13">Homodimer which binds Holliday junction (HJ) DNA. The HJ becomes 2-fold symmetrical on binding to RuvC with unstacked arms; it has a different conformation from HJ DNA in complex with RuvA. In the full resolvosome a probable DNA-RuvA(4)-RuvB(12)-RuvC(2) complex forms which resolves the HJ.</text>
</comment>